<dbReference type="PANTHER" id="PTHR45639:SF3">
    <property type="entry name" value="HYPOXIA UP-REGULATED PROTEIN 1"/>
    <property type="match status" value="1"/>
</dbReference>
<feature type="signal peptide" evidence="7">
    <location>
        <begin position="1"/>
        <end position="19"/>
    </location>
</feature>
<comment type="subcellular location">
    <subcellularLocation>
        <location evidence="1">Endoplasmic reticulum lumen</location>
    </subcellularLocation>
</comment>
<dbReference type="AlphaFoldDB" id="A0A0C7MS57"/>
<dbReference type="GO" id="GO:0051082">
    <property type="term" value="F:unfolded protein binding"/>
    <property type="evidence" value="ECO:0007669"/>
    <property type="project" value="EnsemblFungi"/>
</dbReference>
<dbReference type="GeneID" id="34686263"/>
<dbReference type="SUPFAM" id="SSF53067">
    <property type="entry name" value="Actin-like ATPase domain"/>
    <property type="match status" value="2"/>
</dbReference>
<evidence type="ECO:0000256" key="1">
    <source>
        <dbReference type="ARBA" id="ARBA00004319"/>
    </source>
</evidence>
<evidence type="ECO:0000256" key="5">
    <source>
        <dbReference type="ARBA" id="ARBA00023186"/>
    </source>
</evidence>
<dbReference type="GO" id="GO:0034663">
    <property type="term" value="C:endoplasmic reticulum chaperone complex"/>
    <property type="evidence" value="ECO:0007669"/>
    <property type="project" value="TreeGrafter"/>
</dbReference>
<dbReference type="Gene3D" id="3.30.420.40">
    <property type="match status" value="2"/>
</dbReference>
<keyword evidence="3" id="KW-0547">Nucleotide-binding</keyword>
<evidence type="ECO:0000256" key="2">
    <source>
        <dbReference type="ARBA" id="ARBA00022729"/>
    </source>
</evidence>
<keyword evidence="2 7" id="KW-0732">Signal</keyword>
<feature type="chain" id="PRO_5002202723" evidence="7">
    <location>
        <begin position="20"/>
        <end position="876"/>
    </location>
</feature>
<evidence type="ECO:0000256" key="3">
    <source>
        <dbReference type="ARBA" id="ARBA00022741"/>
    </source>
</evidence>
<dbReference type="GO" id="GO:0005788">
    <property type="term" value="C:endoplasmic reticulum lumen"/>
    <property type="evidence" value="ECO:0007669"/>
    <property type="project" value="UniProtKB-SubCell"/>
</dbReference>
<dbReference type="GO" id="GO:0031204">
    <property type="term" value="P:post-translational protein targeting to membrane, translocation"/>
    <property type="evidence" value="ECO:0007669"/>
    <property type="project" value="EnsemblFungi"/>
</dbReference>
<dbReference type="Gene3D" id="3.30.30.30">
    <property type="match status" value="1"/>
</dbReference>
<dbReference type="STRING" id="1245769.A0A0C7MS57"/>
<dbReference type="Proteomes" id="UP000054304">
    <property type="component" value="Unassembled WGS sequence"/>
</dbReference>
<dbReference type="InterPro" id="IPR043129">
    <property type="entry name" value="ATPase_NBD"/>
</dbReference>
<dbReference type="EMBL" id="LN736365">
    <property type="protein sequence ID" value="CEP62784.1"/>
    <property type="molecule type" value="Genomic_DNA"/>
</dbReference>
<dbReference type="GO" id="GO:0030968">
    <property type="term" value="P:endoplasmic reticulum unfolded protein response"/>
    <property type="evidence" value="ECO:0007669"/>
    <property type="project" value="TreeGrafter"/>
</dbReference>
<gene>
    <name evidence="8" type="ORF">LALA0_S06e03774g</name>
</gene>
<name>A0A0C7MS57_9SACH</name>
<keyword evidence="5" id="KW-0143">Chaperone</keyword>
<dbReference type="GO" id="GO:0140662">
    <property type="term" value="F:ATP-dependent protein folding chaperone"/>
    <property type="evidence" value="ECO:0007669"/>
    <property type="project" value="InterPro"/>
</dbReference>
<organism evidence="8 9">
    <name type="scientific">Lachancea lanzarotensis</name>
    <dbReference type="NCBI Taxonomy" id="1245769"/>
    <lineage>
        <taxon>Eukaryota</taxon>
        <taxon>Fungi</taxon>
        <taxon>Dikarya</taxon>
        <taxon>Ascomycota</taxon>
        <taxon>Saccharomycotina</taxon>
        <taxon>Saccharomycetes</taxon>
        <taxon>Saccharomycetales</taxon>
        <taxon>Saccharomycetaceae</taxon>
        <taxon>Lachancea</taxon>
    </lineage>
</organism>
<dbReference type="Gene3D" id="1.20.1270.10">
    <property type="match status" value="1"/>
</dbReference>
<feature type="region of interest" description="Disordered" evidence="6">
    <location>
        <begin position="837"/>
        <end position="876"/>
    </location>
</feature>
<dbReference type="InterPro" id="IPR029048">
    <property type="entry name" value="HSP70_C_sf"/>
</dbReference>
<keyword evidence="9" id="KW-1185">Reference proteome</keyword>
<dbReference type="Pfam" id="PF00012">
    <property type="entry name" value="HSP70"/>
    <property type="match status" value="1"/>
</dbReference>
<dbReference type="PROSITE" id="PS00329">
    <property type="entry name" value="HSP70_2"/>
    <property type="match status" value="1"/>
</dbReference>
<protein>
    <submittedName>
        <fullName evidence="8">LALA0S06e03774g1_1</fullName>
    </submittedName>
</protein>
<evidence type="ECO:0000256" key="4">
    <source>
        <dbReference type="ARBA" id="ARBA00022840"/>
    </source>
</evidence>
<dbReference type="HOGENOM" id="CLU_005965_5_0_1"/>
<dbReference type="RefSeq" id="XP_022629007.1">
    <property type="nucleotide sequence ID" value="XM_022771845.1"/>
</dbReference>
<evidence type="ECO:0000313" key="8">
    <source>
        <dbReference type="EMBL" id="CEP62784.1"/>
    </source>
</evidence>
<accession>A0A0C7MS57</accession>
<dbReference type="InterPro" id="IPR013126">
    <property type="entry name" value="Hsp_70_fam"/>
</dbReference>
<evidence type="ECO:0000313" key="9">
    <source>
        <dbReference type="Proteomes" id="UP000054304"/>
    </source>
</evidence>
<dbReference type="GO" id="GO:0000774">
    <property type="term" value="F:adenyl-nucleotide exchange factor activity"/>
    <property type="evidence" value="ECO:0007669"/>
    <property type="project" value="EnsemblFungi"/>
</dbReference>
<dbReference type="GO" id="GO:0005524">
    <property type="term" value="F:ATP binding"/>
    <property type="evidence" value="ECO:0007669"/>
    <property type="project" value="UniProtKB-KW"/>
</dbReference>
<dbReference type="FunFam" id="3.90.640.10:FF:000003">
    <property type="entry name" value="Molecular chaperone DnaK"/>
    <property type="match status" value="1"/>
</dbReference>
<dbReference type="PRINTS" id="PR00301">
    <property type="entry name" value="HEATSHOCK70"/>
</dbReference>
<dbReference type="CDD" id="cd10230">
    <property type="entry name" value="ASKHA_NBD_HSP70_HYOU1"/>
    <property type="match status" value="1"/>
</dbReference>
<dbReference type="PANTHER" id="PTHR45639">
    <property type="entry name" value="HSC70CB, ISOFORM G-RELATED"/>
    <property type="match status" value="1"/>
</dbReference>
<dbReference type="InterPro" id="IPR018181">
    <property type="entry name" value="Heat_shock_70_CS"/>
</dbReference>
<proteinExistence type="predicted"/>
<feature type="compositionally biased region" description="Low complexity" evidence="6">
    <location>
        <begin position="856"/>
        <end position="870"/>
    </location>
</feature>
<dbReference type="OrthoDB" id="10262720at2759"/>
<reference evidence="8 9" key="1">
    <citation type="submission" date="2014-12" db="EMBL/GenBank/DDBJ databases">
        <authorList>
            <person name="Neuveglise Cecile"/>
        </authorList>
    </citation>
    <scope>NUCLEOTIDE SEQUENCE [LARGE SCALE GENOMIC DNA]</scope>
    <source>
        <strain evidence="8 9">CBS 12615</strain>
    </source>
</reference>
<keyword evidence="4" id="KW-0067">ATP-binding</keyword>
<sequence length="876" mass="97812">MGPLFLVSNLLVLLGYIRCALLGLDYGQEFSKAMLVSPHAPLELVLTSDSKRKDVSGLALKSYKESVERVFGSGVDSAQVKTPNGALLHVKSLLGKKIDDQFNAYHKAHPGVKFVATERDSVALKSLGQLYPVEEVLGMNLDETIGRANSMLVKEKSILDKVDSVAITVPEYFSQDQRLALISGAQLAQNNIKTVLVNDGLTVAINFALKQRSDFSAGEEKHFMFYDMGSGSTRASLVSIKQSANLSQPLMVELCGYGFDAGLGGSLLTQNVAELLEIKFLEQNPTIRTQVLENDARALVRIRQAAEKAKLILSANADASVNIESLHNDIDFKTTVTRLEFEQFSEDLDTRVIAPVLKALDTQFSDSPISFADIDSLILTGGATRTPLVQKQLSEYFGEDLIAKNVNADESSVEGATIRGIQLFKSFHTKALDVIDRSVFTYSAVFNETEGPREVFGKGCQYPNATSYLTIPVRNISDFSIDLQEDGKIFKTHAVDTGPIVSKFQQDACPHGVTYNVTFSLSQDRLFDIASVEAICIQNSNNAAGVFKKLFSGFEIGQDGVNSEETESSKTVDKIKKLKTVEEFPRLRPINARESVALRKHIEELNSRDTKRFRVQELINVLESDLYDARNYLEEENITLNGPSEEVDMLTTLVSEYLEWLDYEADDASPEELSKRIETVKNLKSKITLYINSADEPLDLNQFSQMYTNGTELIEKLKGNRVMENETLEALRESFDLIDLDVTKEFKKIRTPRHLSSPTNKMRDVLEGMESTLAEVRKIENLASFDEVSREKLFELKLKFDSSYHDLNKWVEFEQSTQKFKVNELVSLHARRQRVIKKREERKSLSSSATVGGSNTTTSDDQQSATTSTQLEHDEL</sequence>
<evidence type="ECO:0000256" key="7">
    <source>
        <dbReference type="SAM" id="SignalP"/>
    </source>
</evidence>
<dbReference type="Gene3D" id="3.90.640.10">
    <property type="entry name" value="Actin, Chain A, domain 4"/>
    <property type="match status" value="1"/>
</dbReference>
<dbReference type="SUPFAM" id="SSF100934">
    <property type="entry name" value="Heat shock protein 70kD (HSP70), C-terminal subdomain"/>
    <property type="match status" value="1"/>
</dbReference>
<evidence type="ECO:0000256" key="6">
    <source>
        <dbReference type="SAM" id="MobiDB-lite"/>
    </source>
</evidence>